<keyword evidence="1" id="KW-0812">Transmembrane</keyword>
<reference evidence="2 3" key="1">
    <citation type="submission" date="2019-03" db="EMBL/GenBank/DDBJ databases">
        <title>Single cell metagenomics reveals metabolic interactions within the superorganism composed of flagellate Streblomastix strix and complex community of Bacteroidetes bacteria on its surface.</title>
        <authorList>
            <person name="Treitli S.C."/>
            <person name="Kolisko M."/>
            <person name="Husnik F."/>
            <person name="Keeling P."/>
            <person name="Hampl V."/>
        </authorList>
    </citation>
    <scope>NUCLEOTIDE SEQUENCE [LARGE SCALE GENOMIC DNA]</scope>
    <source>
        <strain evidence="2">ST1C</strain>
    </source>
</reference>
<feature type="transmembrane region" description="Helical" evidence="1">
    <location>
        <begin position="883"/>
        <end position="907"/>
    </location>
</feature>
<accession>A0A5J4VHF5</accession>
<protein>
    <submittedName>
        <fullName evidence="2">Uncharacterized protein</fullName>
    </submittedName>
</protein>
<dbReference type="AlphaFoldDB" id="A0A5J4VHF5"/>
<evidence type="ECO:0000256" key="1">
    <source>
        <dbReference type="SAM" id="Phobius"/>
    </source>
</evidence>
<dbReference type="SUPFAM" id="SSF51126">
    <property type="entry name" value="Pectin lyase-like"/>
    <property type="match status" value="2"/>
</dbReference>
<dbReference type="OrthoDB" id="10691442at2759"/>
<keyword evidence="1" id="KW-0472">Membrane</keyword>
<keyword evidence="1" id="KW-1133">Transmembrane helix</keyword>
<proteinExistence type="predicted"/>
<sequence>MDYSQLLIPIIYIQDSNSLLELDTVAFSGIKLSPTTEAKGIIHIKYDNSQFIAQNCMFENINISSKGGNAIRILNSESYPITSTIKGCQFNNISSIGDPNGRGGSAIFMESKHGSQLIIDESCQFYKCICDNGNGGAIYIDIDFTSEFLFKISDTLIQECIAKENMSLSSPTGYGGGIFLTGSGDYDPSTKRLDLKGMKIYNNSADKSGQSLYVVMTSVKEWCRTGIAGEYVKGNYSDGISIQSELQGISVDSTKFNSYSSSQINDNENNLEDYWNLNRNQYFIRSNGSDESICTSSTPCQTLVSANDIKNNINSAREILVYIFDQTLIENTIIISQTTSPRIFRAYSIDSTQLSSIQIKENGRFNVSGKVRFQLIKFIMESTSLQQDNHGIYGIESTAEIDLQDCEFNMQNTESSIGKCFVNVLKGGNHAVSNLEAKDISNLENIIKIDFNEAGSLNISESEFENITKIDSSITGGIIRSALQHSSNKLDITDCIFTTCKAQGTFGGAIYAEIQNSGAQVILTRTQVLYCEASKGGGLFIKIDKQGKLILQSSCELKQCKATSGNGGGIYVDLTYSASTQTTFLINDGTIRECEAKANTSSSSPTGFGGGIFIGGTGDYIASTKTIDLKGMKIYNNSADKYGQSLYAVIPKLEDWCKYGTQGEYVKGDYDDNTSNLSELQGIPIDFETFNILSSNEIEEQQNYLQYYWSKIALISSVSSVINESNSDLHLIISLKGSGFIAGQLHVKIVELGPEKQHNKKLTIIQDNANDVIYPPEDGTGDPIDIQGDPQSEQEATFGIKDISWMDYENKNYGILTSNDKKVYTGIDGRQNKAVPMEIKVEEVPLIEESEVDTEKQSDVEYTDIDIDIIEDQTHDQQKSNKFPWFAIMLIIMGVIIAAIVIFAIIYKWHKYIQDQEERNRFVVFEQFNNIEDLHN</sequence>
<comment type="caution">
    <text evidence="2">The sequence shown here is derived from an EMBL/GenBank/DDBJ whole genome shotgun (WGS) entry which is preliminary data.</text>
</comment>
<dbReference type="InterPro" id="IPR011050">
    <property type="entry name" value="Pectin_lyase_fold/virulence"/>
</dbReference>
<organism evidence="2 3">
    <name type="scientific">Streblomastix strix</name>
    <dbReference type="NCBI Taxonomy" id="222440"/>
    <lineage>
        <taxon>Eukaryota</taxon>
        <taxon>Metamonada</taxon>
        <taxon>Preaxostyla</taxon>
        <taxon>Oxymonadida</taxon>
        <taxon>Streblomastigidae</taxon>
        <taxon>Streblomastix</taxon>
    </lineage>
</organism>
<name>A0A5J4VHF5_9EUKA</name>
<evidence type="ECO:0000313" key="2">
    <source>
        <dbReference type="EMBL" id="KAA6381789.1"/>
    </source>
</evidence>
<evidence type="ECO:0000313" key="3">
    <source>
        <dbReference type="Proteomes" id="UP000324800"/>
    </source>
</evidence>
<gene>
    <name evidence="2" type="ORF">EZS28_022685</name>
</gene>
<dbReference type="EMBL" id="SNRW01007127">
    <property type="protein sequence ID" value="KAA6381789.1"/>
    <property type="molecule type" value="Genomic_DNA"/>
</dbReference>
<dbReference type="Proteomes" id="UP000324800">
    <property type="component" value="Unassembled WGS sequence"/>
</dbReference>